<comment type="similarity">
    <text evidence="1 8">Belongs to the class-I aminoacyl-tRNA synthetase family. Glutamate--tRNA ligase type 1 subfamily.</text>
</comment>
<dbReference type="Gene3D" id="1.10.10.350">
    <property type="match status" value="1"/>
</dbReference>
<keyword evidence="5 8" id="KW-0067">ATP-binding</keyword>
<evidence type="ECO:0000256" key="4">
    <source>
        <dbReference type="ARBA" id="ARBA00022741"/>
    </source>
</evidence>
<comment type="caution">
    <text evidence="8">Lacks conserved residue(s) required for the propagation of feature annotation.</text>
</comment>
<dbReference type="HAMAP" id="MF_00022">
    <property type="entry name" value="Glu_tRNA_synth_type1"/>
    <property type="match status" value="1"/>
</dbReference>
<comment type="catalytic activity">
    <reaction evidence="8">
        <text>tRNA(Glu) + L-glutamate + ATP = L-glutamyl-tRNA(Glu) + AMP + diphosphate</text>
        <dbReference type="Rhea" id="RHEA:23540"/>
        <dbReference type="Rhea" id="RHEA-COMP:9663"/>
        <dbReference type="Rhea" id="RHEA-COMP:9680"/>
        <dbReference type="ChEBI" id="CHEBI:29985"/>
        <dbReference type="ChEBI" id="CHEBI:30616"/>
        <dbReference type="ChEBI" id="CHEBI:33019"/>
        <dbReference type="ChEBI" id="CHEBI:78442"/>
        <dbReference type="ChEBI" id="CHEBI:78520"/>
        <dbReference type="ChEBI" id="CHEBI:456215"/>
        <dbReference type="EC" id="6.1.1.17"/>
    </reaction>
</comment>
<evidence type="ECO:0000313" key="11">
    <source>
        <dbReference type="EMBL" id="RVU44189.1"/>
    </source>
</evidence>
<keyword evidence="6 8" id="KW-0648">Protein biosynthesis</keyword>
<dbReference type="InterPro" id="IPR014729">
    <property type="entry name" value="Rossmann-like_a/b/a_fold"/>
</dbReference>
<dbReference type="InterPro" id="IPR008925">
    <property type="entry name" value="aa_tRNA-synth_I_cd-bd_sf"/>
</dbReference>
<feature type="short sequence motif" description="'HIGH' region" evidence="8">
    <location>
        <begin position="22"/>
        <end position="32"/>
    </location>
</feature>
<dbReference type="InterPro" id="IPR033910">
    <property type="entry name" value="GluRS_core"/>
</dbReference>
<evidence type="ECO:0000313" key="12">
    <source>
        <dbReference type="Proteomes" id="UP000282926"/>
    </source>
</evidence>
<proteinExistence type="inferred from homology"/>
<dbReference type="GO" id="GO:0004818">
    <property type="term" value="F:glutamate-tRNA ligase activity"/>
    <property type="evidence" value="ECO:0007669"/>
    <property type="project" value="UniProtKB-EC"/>
</dbReference>
<accession>A0ABY0CTB7</accession>
<evidence type="ECO:0000259" key="10">
    <source>
        <dbReference type="Pfam" id="PF19269"/>
    </source>
</evidence>
<dbReference type="SUPFAM" id="SSF48163">
    <property type="entry name" value="An anticodon-binding domain of class I aminoacyl-tRNA synthetases"/>
    <property type="match status" value="1"/>
</dbReference>
<comment type="caution">
    <text evidence="11">The sequence shown here is derived from an EMBL/GenBank/DDBJ whole genome shotgun (WGS) entry which is preliminary data.</text>
</comment>
<comment type="subcellular location">
    <subcellularLocation>
        <location evidence="8">Cytoplasm</location>
    </subcellularLocation>
</comment>
<dbReference type="InterPro" id="IPR020058">
    <property type="entry name" value="Glu/Gln-tRNA-synth_Ib_cat-dom"/>
</dbReference>
<keyword evidence="3 8" id="KW-0436">Ligase</keyword>
<dbReference type="PANTHER" id="PTHR43311">
    <property type="entry name" value="GLUTAMATE--TRNA LIGASE"/>
    <property type="match status" value="1"/>
</dbReference>
<evidence type="ECO:0000256" key="2">
    <source>
        <dbReference type="ARBA" id="ARBA00022490"/>
    </source>
</evidence>
<dbReference type="InterPro" id="IPR020751">
    <property type="entry name" value="aa-tRNA-synth_I_codon-bd_sub2"/>
</dbReference>
<dbReference type="Proteomes" id="UP000282926">
    <property type="component" value="Unassembled WGS sequence"/>
</dbReference>
<name>A0ABY0CTB7_9DELT</name>
<reference evidence="11 12" key="1">
    <citation type="submission" date="2019-01" db="EMBL/GenBank/DDBJ databases">
        <title>Lujinxingia litoralis gen. nov., sp. nov. and Lujinxingia sediminis gen. nov., sp. nov., new members in the order Bradymonadales, isolated from coastal sediment.</title>
        <authorList>
            <person name="Li C.-M."/>
        </authorList>
    </citation>
    <scope>NUCLEOTIDE SEQUENCE [LARGE SCALE GENOMIC DNA]</scope>
    <source>
        <strain evidence="11 12">SEH01</strain>
    </source>
</reference>
<keyword evidence="2 8" id="KW-0963">Cytoplasm</keyword>
<dbReference type="EC" id="6.1.1.17" evidence="8"/>
<organism evidence="11 12">
    <name type="scientific">Lujinxingia sediminis</name>
    <dbReference type="NCBI Taxonomy" id="2480984"/>
    <lineage>
        <taxon>Bacteria</taxon>
        <taxon>Deltaproteobacteria</taxon>
        <taxon>Bradymonadales</taxon>
        <taxon>Lujinxingiaceae</taxon>
        <taxon>Lujinxingia</taxon>
    </lineage>
</organism>
<dbReference type="SUPFAM" id="SSF52374">
    <property type="entry name" value="Nucleotidylyl transferase"/>
    <property type="match status" value="1"/>
</dbReference>
<evidence type="ECO:0000256" key="5">
    <source>
        <dbReference type="ARBA" id="ARBA00022840"/>
    </source>
</evidence>
<evidence type="ECO:0000256" key="1">
    <source>
        <dbReference type="ARBA" id="ARBA00007894"/>
    </source>
</evidence>
<evidence type="ECO:0000256" key="7">
    <source>
        <dbReference type="ARBA" id="ARBA00023146"/>
    </source>
</evidence>
<evidence type="ECO:0000259" key="9">
    <source>
        <dbReference type="Pfam" id="PF00749"/>
    </source>
</evidence>
<dbReference type="PROSITE" id="PS00178">
    <property type="entry name" value="AA_TRNA_LIGASE_I"/>
    <property type="match status" value="1"/>
</dbReference>
<dbReference type="InterPro" id="IPR004527">
    <property type="entry name" value="Glu-tRNA-ligase_bac/mito"/>
</dbReference>
<dbReference type="InterPro" id="IPR045462">
    <property type="entry name" value="aa-tRNA-synth_I_cd-bd"/>
</dbReference>
<comment type="function">
    <text evidence="8">Catalyzes the attachment of glutamate to tRNA(Glu) in a two-step reaction: glutamate is first activated by ATP to form Glu-AMP and then transferred to the acceptor end of tRNA(Glu).</text>
</comment>
<evidence type="ECO:0000256" key="6">
    <source>
        <dbReference type="ARBA" id="ARBA00022917"/>
    </source>
</evidence>
<feature type="binding site" evidence="8">
    <location>
        <position position="247"/>
    </location>
    <ligand>
        <name>ATP</name>
        <dbReference type="ChEBI" id="CHEBI:30616"/>
    </ligand>
</feature>
<feature type="domain" description="Glutamyl/glutaminyl-tRNA synthetase class Ib catalytic" evidence="9">
    <location>
        <begin position="16"/>
        <end position="312"/>
    </location>
</feature>
<keyword evidence="7 8" id="KW-0030">Aminoacyl-tRNA synthetase</keyword>
<evidence type="ECO:0000256" key="8">
    <source>
        <dbReference type="HAMAP-Rule" id="MF_00022"/>
    </source>
</evidence>
<dbReference type="CDD" id="cd00808">
    <property type="entry name" value="GluRS_core"/>
    <property type="match status" value="1"/>
</dbReference>
<comment type="subunit">
    <text evidence="8">Monomer.</text>
</comment>
<sequence>MLDDILRALTELPMSVRVRFAPSPTGYLHMGGARTALFNYLFARKEGGTFVLRIEDTDLERSKPEYTQVILDAMEWLGMTPDEGPYYQTQRFDLYKEKIEELLSAGHAYKCFSSPEELEADREKALAEGRKPMYSRKWRDRSDHPDGEPYVVRIKMPLEGTLTIDDMVQGTVTVDVKELDDFIIARSDGSPTYNFVVVVDDATMNISHVIRGNDHLNNTFRQIPVYKALGFDIPTFGHLPLIDGLSKRKGSASVQVYREQGFLQEAIVNYISRLGWSHGDQEIFTMGELESFFGFDHVGRSSSTFDQDKFLWVNSEWMKRLSPEELAKRWLPYLQEAGYSVELNDRLIAITALMRDRVNTMIALTEESHYFFTEDVTYDEKASKKWLKAGGLEGFGALVERLSALEAWNADAIEAVYKEVMAEFELGMAKVAQPTRIALTGATTSPSVYELVATFDRDVAIARLQTGLAYYSEYVGNA</sequence>
<dbReference type="Gene3D" id="1.10.8.70">
    <property type="entry name" value="Glutamate-tRNA synthetase, class I, anticodon-binding domain 1"/>
    <property type="match status" value="1"/>
</dbReference>
<dbReference type="Gene3D" id="3.40.50.620">
    <property type="entry name" value="HUPs"/>
    <property type="match status" value="1"/>
</dbReference>
<protein>
    <recommendedName>
        <fullName evidence="8">Glutamate--tRNA ligase</fullName>
        <ecNumber evidence="8">6.1.1.17</ecNumber>
    </recommendedName>
    <alternativeName>
        <fullName evidence="8">Glutamyl-tRNA synthetase</fullName>
        <shortName evidence="8">GluRS</shortName>
    </alternativeName>
</protein>
<dbReference type="EMBL" id="SADD01000005">
    <property type="protein sequence ID" value="RVU44189.1"/>
    <property type="molecule type" value="Genomic_DNA"/>
</dbReference>
<dbReference type="NCBIfam" id="TIGR00464">
    <property type="entry name" value="gltX_bact"/>
    <property type="match status" value="1"/>
</dbReference>
<feature type="domain" description="Aminoacyl-tRNA synthetase class I anticodon-binding" evidence="10">
    <location>
        <begin position="325"/>
        <end position="467"/>
    </location>
</feature>
<gene>
    <name evidence="8" type="primary">gltX</name>
    <name evidence="11" type="ORF">EA187_11630</name>
</gene>
<evidence type="ECO:0000256" key="3">
    <source>
        <dbReference type="ARBA" id="ARBA00022598"/>
    </source>
</evidence>
<dbReference type="InterPro" id="IPR049940">
    <property type="entry name" value="GluQ/Sye"/>
</dbReference>
<keyword evidence="4 8" id="KW-0547">Nucleotide-binding</keyword>
<dbReference type="InterPro" id="IPR001412">
    <property type="entry name" value="aa-tRNA-synth_I_CS"/>
</dbReference>
<dbReference type="PANTHER" id="PTHR43311:SF2">
    <property type="entry name" value="GLUTAMATE--TRNA LIGASE, MITOCHONDRIAL-RELATED"/>
    <property type="match status" value="1"/>
</dbReference>
<dbReference type="InterPro" id="IPR000924">
    <property type="entry name" value="Glu/Gln-tRNA-synth"/>
</dbReference>
<keyword evidence="12" id="KW-1185">Reference proteome</keyword>
<dbReference type="Pfam" id="PF19269">
    <property type="entry name" value="Anticodon_2"/>
    <property type="match status" value="1"/>
</dbReference>
<dbReference type="Pfam" id="PF00749">
    <property type="entry name" value="tRNA-synt_1c"/>
    <property type="match status" value="1"/>
</dbReference>
<dbReference type="PRINTS" id="PR00987">
    <property type="entry name" value="TRNASYNTHGLU"/>
</dbReference>
<dbReference type="InterPro" id="IPR020752">
    <property type="entry name" value="Glu-tRNA-synth_I_codon-bd_sub1"/>
</dbReference>